<dbReference type="RefSeq" id="YP_009219601.1">
    <property type="nucleotide sequence ID" value="NC_029024.1"/>
</dbReference>
<evidence type="ECO:0000313" key="2">
    <source>
        <dbReference type="Proteomes" id="UP000001904"/>
    </source>
</evidence>
<protein>
    <submittedName>
        <fullName evidence="1">Uncharacterized protein</fullName>
    </submittedName>
</protein>
<proteinExistence type="predicted"/>
<dbReference type="EMBL" id="GU229986">
    <property type="protein sequence ID" value="ADB28406.1"/>
    <property type="molecule type" value="Genomic_DNA"/>
</dbReference>
<dbReference type="KEGG" id="vg:26645764"/>
<evidence type="ECO:0000313" key="1">
    <source>
        <dbReference type="EMBL" id="ADB28406.1"/>
    </source>
</evidence>
<reference evidence="1 2" key="1">
    <citation type="submission" date="2009-11" db="EMBL/GenBank/DDBJ databases">
        <title>Genomic DNA of temperate phage 250 isolated from emetic B. cereus.</title>
        <authorList>
            <person name="Lee Y."/>
            <person name="Ryu T."/>
            <person name="Chang H."/>
            <person name="Park J."/>
        </authorList>
    </citation>
    <scope>NUCLEOTIDE SEQUENCE [LARGE SCALE GENOMIC DNA]</scope>
</reference>
<dbReference type="GeneID" id="26645764"/>
<dbReference type="Proteomes" id="UP000001904">
    <property type="component" value="Segment"/>
</dbReference>
<accession>D2XQ01</accession>
<organism evidence="1 2">
    <name type="scientific">Bacillus phage 250</name>
    <dbReference type="NCBI Taxonomy" id="2880539"/>
    <lineage>
        <taxon>Viruses</taxon>
        <taxon>Duplodnaviria</taxon>
        <taxon>Heunggongvirae</taxon>
        <taxon>Uroviricota</taxon>
        <taxon>Caudoviricetes</taxon>
        <taxon>Cecivirus</taxon>
        <taxon>Cecivirus cv250</taxon>
    </lineage>
</organism>
<dbReference type="OrthoDB" id="31442at10239"/>
<name>D2XQ01_9CAUD</name>
<sequence length="126" mass="14338">MNMAKDIVRRNQAGAIIYDNINDFEYLNIPMILKEEDAPVYEVLSVGTAGKDDVAAVSMDRITMSRTVIQVATIKNCDGSVKAYRLPIELEKWVQHCMNAVLEGYKPFPRKVAFGIINNKYYVEFK</sequence>
<keyword evidence="2" id="KW-1185">Reference proteome</keyword>